<evidence type="ECO:0000256" key="14">
    <source>
        <dbReference type="ARBA" id="ARBA00025228"/>
    </source>
</evidence>
<feature type="transmembrane region" description="Helical" evidence="19">
    <location>
        <begin position="102"/>
        <end position="118"/>
    </location>
</feature>
<dbReference type="EMBL" id="CP061800">
    <property type="protein sequence ID" value="QTA86914.1"/>
    <property type="molecule type" value="Genomic_DNA"/>
</dbReference>
<comment type="cofactor">
    <cofactor evidence="1 19">
        <name>Mg(2+)</name>
        <dbReference type="ChEBI" id="CHEBI:18420"/>
    </cofactor>
</comment>
<comment type="subcellular location">
    <subcellularLocation>
        <location evidence="2 19">Cell membrane</location>
        <topology evidence="2 19">Multi-pass membrane protein</topology>
    </subcellularLocation>
</comment>
<feature type="transmembrane region" description="Helical" evidence="19">
    <location>
        <begin position="130"/>
        <end position="150"/>
    </location>
</feature>
<dbReference type="Pfam" id="PF02654">
    <property type="entry name" value="CobS"/>
    <property type="match status" value="1"/>
</dbReference>
<dbReference type="GO" id="GO:0051073">
    <property type="term" value="F:adenosylcobinamide-GDP ribazoletransferase activity"/>
    <property type="evidence" value="ECO:0007669"/>
    <property type="project" value="UniProtKB-UniRule"/>
</dbReference>
<comment type="function">
    <text evidence="14 19">Joins adenosylcobinamide-GDP and alpha-ribazole to generate adenosylcobalamin (Ado-cobalamin). Also synthesizes adenosylcobalamin 5'-phosphate from adenosylcobinamide-GDP and alpha-ribazole 5'-phosphate.</text>
</comment>
<evidence type="ECO:0000256" key="12">
    <source>
        <dbReference type="ARBA" id="ARBA00022989"/>
    </source>
</evidence>
<dbReference type="InterPro" id="IPR003805">
    <property type="entry name" value="CobS"/>
</dbReference>
<evidence type="ECO:0000256" key="4">
    <source>
        <dbReference type="ARBA" id="ARBA00010561"/>
    </source>
</evidence>
<comment type="catalytic activity">
    <reaction evidence="18 19">
        <text>alpha-ribazole 5'-phosphate + adenosylcob(III)inamide-GDP = adenosylcob(III)alamin 5'-phosphate + GMP + H(+)</text>
        <dbReference type="Rhea" id="RHEA:23560"/>
        <dbReference type="ChEBI" id="CHEBI:15378"/>
        <dbReference type="ChEBI" id="CHEBI:57918"/>
        <dbReference type="ChEBI" id="CHEBI:58115"/>
        <dbReference type="ChEBI" id="CHEBI:60487"/>
        <dbReference type="ChEBI" id="CHEBI:60493"/>
        <dbReference type="EC" id="2.7.8.26"/>
    </reaction>
</comment>
<evidence type="ECO:0000256" key="1">
    <source>
        <dbReference type="ARBA" id="ARBA00001946"/>
    </source>
</evidence>
<comment type="pathway">
    <text evidence="3 19">Cofactor biosynthesis; adenosylcobalamin biosynthesis; adenosylcobalamin from cob(II)yrinate a,c-diamide: step 7/7.</text>
</comment>
<keyword evidence="21" id="KW-1185">Reference proteome</keyword>
<evidence type="ECO:0000313" key="20">
    <source>
        <dbReference type="EMBL" id="QTA86914.1"/>
    </source>
</evidence>
<comment type="catalytic activity">
    <reaction evidence="17 19">
        <text>alpha-ribazole + adenosylcob(III)inamide-GDP = adenosylcob(III)alamin + GMP + H(+)</text>
        <dbReference type="Rhea" id="RHEA:16049"/>
        <dbReference type="ChEBI" id="CHEBI:10329"/>
        <dbReference type="ChEBI" id="CHEBI:15378"/>
        <dbReference type="ChEBI" id="CHEBI:18408"/>
        <dbReference type="ChEBI" id="CHEBI:58115"/>
        <dbReference type="ChEBI" id="CHEBI:60487"/>
        <dbReference type="EC" id="2.7.8.26"/>
    </reaction>
</comment>
<evidence type="ECO:0000256" key="8">
    <source>
        <dbReference type="ARBA" id="ARBA00022573"/>
    </source>
</evidence>
<feature type="transmembrane region" description="Helical" evidence="19">
    <location>
        <begin position="55"/>
        <end position="74"/>
    </location>
</feature>
<protein>
    <recommendedName>
        <fullName evidence="6 19">Adenosylcobinamide-GDP ribazoletransferase</fullName>
        <ecNumber evidence="5 19">2.7.8.26</ecNumber>
    </recommendedName>
    <alternativeName>
        <fullName evidence="16 19">Cobalamin synthase</fullName>
    </alternativeName>
    <alternativeName>
        <fullName evidence="15 19">Cobalamin-5'-phosphate synthase</fullName>
    </alternativeName>
</protein>
<dbReference type="HAMAP" id="MF_00719">
    <property type="entry name" value="CobS"/>
    <property type="match status" value="1"/>
</dbReference>
<dbReference type="GO" id="GO:0005886">
    <property type="term" value="C:plasma membrane"/>
    <property type="evidence" value="ECO:0007669"/>
    <property type="project" value="UniProtKB-SubCell"/>
</dbReference>
<keyword evidence="8 19" id="KW-0169">Cobalamin biosynthesis</keyword>
<accession>A0A975BJN0</accession>
<dbReference type="Proteomes" id="UP000663722">
    <property type="component" value="Chromosome"/>
</dbReference>
<evidence type="ECO:0000256" key="13">
    <source>
        <dbReference type="ARBA" id="ARBA00023136"/>
    </source>
</evidence>
<proteinExistence type="inferred from homology"/>
<keyword evidence="13 19" id="KW-0472">Membrane</keyword>
<evidence type="ECO:0000256" key="15">
    <source>
        <dbReference type="ARBA" id="ARBA00032605"/>
    </source>
</evidence>
<evidence type="ECO:0000256" key="2">
    <source>
        <dbReference type="ARBA" id="ARBA00004651"/>
    </source>
</evidence>
<feature type="transmembrane region" description="Helical" evidence="19">
    <location>
        <begin position="29"/>
        <end position="48"/>
    </location>
</feature>
<comment type="similarity">
    <text evidence="4 19">Belongs to the CobS family.</text>
</comment>
<sequence length="241" mass="26428">MKRLISAIQFLTILPIGKPGTFDKNMIVFFPVIGLILGMMLMIFDLAVSRLWTAPVAAVLDVIFLVILTGALHLDGLGDTADGLYGNRPKEKALVIMKDSRIGAMGLVAVVCGLAVKWGGVMSLDAHRSLLLFIIPAYARGGMLFGFRFLEYGRPDGGTGHAFFGETLKFSAFRALLIPVFVSFFAGRRGLWLNVVFFITTVLILWFYKKRMGCITGDMLGAMCEITESMLFLMVSIGGRL</sequence>
<evidence type="ECO:0000256" key="10">
    <source>
        <dbReference type="ARBA" id="ARBA00022692"/>
    </source>
</evidence>
<dbReference type="GO" id="GO:0008818">
    <property type="term" value="F:cobalamin 5'-phosphate synthase activity"/>
    <property type="evidence" value="ECO:0007669"/>
    <property type="project" value="UniProtKB-UniRule"/>
</dbReference>
<keyword evidence="9 19" id="KW-0808">Transferase</keyword>
<evidence type="ECO:0000256" key="9">
    <source>
        <dbReference type="ARBA" id="ARBA00022679"/>
    </source>
</evidence>
<evidence type="ECO:0000256" key="17">
    <source>
        <dbReference type="ARBA" id="ARBA00048623"/>
    </source>
</evidence>
<feature type="transmembrane region" description="Helical" evidence="19">
    <location>
        <begin position="170"/>
        <end position="186"/>
    </location>
</feature>
<gene>
    <name evidence="19" type="primary">cobS</name>
    <name evidence="20" type="ORF">dnm_029400</name>
</gene>
<dbReference type="AlphaFoldDB" id="A0A975BJN0"/>
<evidence type="ECO:0000256" key="3">
    <source>
        <dbReference type="ARBA" id="ARBA00004663"/>
    </source>
</evidence>
<organism evidence="20 21">
    <name type="scientific">Desulfonema magnum</name>
    <dbReference type="NCBI Taxonomy" id="45655"/>
    <lineage>
        <taxon>Bacteria</taxon>
        <taxon>Pseudomonadati</taxon>
        <taxon>Thermodesulfobacteriota</taxon>
        <taxon>Desulfobacteria</taxon>
        <taxon>Desulfobacterales</taxon>
        <taxon>Desulfococcaceae</taxon>
        <taxon>Desulfonema</taxon>
    </lineage>
</organism>
<evidence type="ECO:0000256" key="7">
    <source>
        <dbReference type="ARBA" id="ARBA00022475"/>
    </source>
</evidence>
<keyword evidence="11 19" id="KW-0460">Magnesium</keyword>
<feature type="transmembrane region" description="Helical" evidence="19">
    <location>
        <begin position="191"/>
        <end position="208"/>
    </location>
</feature>
<evidence type="ECO:0000256" key="6">
    <source>
        <dbReference type="ARBA" id="ARBA00015850"/>
    </source>
</evidence>
<evidence type="ECO:0000256" key="5">
    <source>
        <dbReference type="ARBA" id="ARBA00013200"/>
    </source>
</evidence>
<evidence type="ECO:0000256" key="19">
    <source>
        <dbReference type="HAMAP-Rule" id="MF_00719"/>
    </source>
</evidence>
<dbReference type="PANTHER" id="PTHR34148">
    <property type="entry name" value="ADENOSYLCOBINAMIDE-GDP RIBAZOLETRANSFERASE"/>
    <property type="match status" value="1"/>
</dbReference>
<name>A0A975BJN0_9BACT</name>
<dbReference type="KEGG" id="dmm:dnm_029400"/>
<keyword evidence="10 19" id="KW-0812">Transmembrane</keyword>
<dbReference type="GO" id="GO:0009236">
    <property type="term" value="P:cobalamin biosynthetic process"/>
    <property type="evidence" value="ECO:0007669"/>
    <property type="project" value="UniProtKB-UniRule"/>
</dbReference>
<evidence type="ECO:0000256" key="16">
    <source>
        <dbReference type="ARBA" id="ARBA00032853"/>
    </source>
</evidence>
<evidence type="ECO:0000256" key="18">
    <source>
        <dbReference type="ARBA" id="ARBA00049504"/>
    </source>
</evidence>
<evidence type="ECO:0000313" key="21">
    <source>
        <dbReference type="Proteomes" id="UP000663722"/>
    </source>
</evidence>
<evidence type="ECO:0000256" key="11">
    <source>
        <dbReference type="ARBA" id="ARBA00022842"/>
    </source>
</evidence>
<reference evidence="20" key="1">
    <citation type="journal article" date="2021" name="Microb. Physiol.">
        <title>Proteogenomic Insights into the Physiology of Marine, Sulfate-Reducing, Filamentous Desulfonema limicola and Desulfonema magnum.</title>
        <authorList>
            <person name="Schnaars V."/>
            <person name="Wohlbrand L."/>
            <person name="Scheve S."/>
            <person name="Hinrichs C."/>
            <person name="Reinhardt R."/>
            <person name="Rabus R."/>
        </authorList>
    </citation>
    <scope>NUCLEOTIDE SEQUENCE</scope>
    <source>
        <strain evidence="20">4be13</strain>
    </source>
</reference>
<keyword evidence="12 19" id="KW-1133">Transmembrane helix</keyword>
<dbReference type="PANTHER" id="PTHR34148:SF1">
    <property type="entry name" value="ADENOSYLCOBINAMIDE-GDP RIBAZOLETRANSFERASE"/>
    <property type="match status" value="1"/>
</dbReference>
<keyword evidence="7 19" id="KW-1003">Cell membrane</keyword>
<dbReference type="EC" id="2.7.8.26" evidence="5 19"/>